<protein>
    <submittedName>
        <fullName evidence="5">FadR family transcriptional regulator</fullName>
    </submittedName>
</protein>
<dbReference type="Gene3D" id="1.10.10.10">
    <property type="entry name" value="Winged helix-like DNA-binding domain superfamily/Winged helix DNA-binding domain"/>
    <property type="match status" value="1"/>
</dbReference>
<evidence type="ECO:0000256" key="3">
    <source>
        <dbReference type="ARBA" id="ARBA00023163"/>
    </source>
</evidence>
<dbReference type="SMART" id="SM00345">
    <property type="entry name" value="HTH_GNTR"/>
    <property type="match status" value="1"/>
</dbReference>
<dbReference type="InterPro" id="IPR036390">
    <property type="entry name" value="WH_DNA-bd_sf"/>
</dbReference>
<dbReference type="RefSeq" id="WP_416342873.1">
    <property type="nucleotide sequence ID" value="NZ_JALQCY010000002.1"/>
</dbReference>
<dbReference type="CDD" id="cd07377">
    <property type="entry name" value="WHTH_GntR"/>
    <property type="match status" value="1"/>
</dbReference>
<keyword evidence="6" id="KW-1185">Reference proteome</keyword>
<keyword evidence="2" id="KW-0238">DNA-binding</keyword>
<proteinExistence type="predicted"/>
<reference evidence="5 6" key="1">
    <citation type="submission" date="2022-02" db="EMBL/GenBank/DDBJ databases">
        <title>The car tank lid bacteriome: a reservoir of bacteria with potential in bioremediation of fuel.</title>
        <authorList>
            <person name="Vidal-Verdu A."/>
            <person name="Gomez-Martinez D."/>
            <person name="Latorre-Perez A."/>
            <person name="Pereto J."/>
            <person name="Porcar M."/>
        </authorList>
    </citation>
    <scope>NUCLEOTIDE SEQUENCE [LARGE SCALE GENOMIC DNA]</scope>
    <source>
        <strain evidence="5 6">4D.3</strain>
    </source>
</reference>
<dbReference type="SUPFAM" id="SSF46785">
    <property type="entry name" value="Winged helix' DNA-binding domain"/>
    <property type="match status" value="1"/>
</dbReference>
<dbReference type="InterPro" id="IPR011711">
    <property type="entry name" value="GntR_C"/>
</dbReference>
<evidence type="ECO:0000313" key="5">
    <source>
        <dbReference type="EMBL" id="MCK9793002.1"/>
    </source>
</evidence>
<organism evidence="5 6">
    <name type="scientific">Isoptericola peretonis</name>
    <dbReference type="NCBI Taxonomy" id="2918523"/>
    <lineage>
        <taxon>Bacteria</taxon>
        <taxon>Bacillati</taxon>
        <taxon>Actinomycetota</taxon>
        <taxon>Actinomycetes</taxon>
        <taxon>Micrococcales</taxon>
        <taxon>Promicromonosporaceae</taxon>
        <taxon>Isoptericola</taxon>
    </lineage>
</organism>
<keyword evidence="1" id="KW-0805">Transcription regulation</keyword>
<sequence length="253" mass="27294">MTTTPPTTGAVPRPQRHRPPLAAAVVKSLVTAIVVGEYPPGSALPPAGALCERYEVSRTVIREATTALAEKGLVASRQGWGTIVLDQDQWSLLDPLVLDALFQREDRLVYLDNLIEIRTTLECAMARRAAGLLDAAQRAELTAKLEELAGLVGDPTAYARVDVEFHELIHRASRDAFGRAIVSSVQGKALHTPQYSGTPSVDDVRSTHEGHTRILEALVAGDATGAEAAMRDHITSSWARRRPQEDPDSPASP</sequence>
<evidence type="ECO:0000256" key="2">
    <source>
        <dbReference type="ARBA" id="ARBA00023125"/>
    </source>
</evidence>
<dbReference type="Proteomes" id="UP001651050">
    <property type="component" value="Unassembled WGS sequence"/>
</dbReference>
<dbReference type="EMBL" id="JALQCY010000002">
    <property type="protein sequence ID" value="MCK9793002.1"/>
    <property type="molecule type" value="Genomic_DNA"/>
</dbReference>
<evidence type="ECO:0000259" key="4">
    <source>
        <dbReference type="PROSITE" id="PS50949"/>
    </source>
</evidence>
<accession>A0ABT0J0H1</accession>
<dbReference type="InterPro" id="IPR000524">
    <property type="entry name" value="Tscrpt_reg_HTH_GntR"/>
</dbReference>
<dbReference type="PANTHER" id="PTHR43537">
    <property type="entry name" value="TRANSCRIPTIONAL REGULATOR, GNTR FAMILY"/>
    <property type="match status" value="1"/>
</dbReference>
<keyword evidence="3" id="KW-0804">Transcription</keyword>
<dbReference type="InterPro" id="IPR036388">
    <property type="entry name" value="WH-like_DNA-bd_sf"/>
</dbReference>
<dbReference type="Pfam" id="PF07729">
    <property type="entry name" value="FCD"/>
    <property type="match status" value="1"/>
</dbReference>
<evidence type="ECO:0000256" key="1">
    <source>
        <dbReference type="ARBA" id="ARBA00023015"/>
    </source>
</evidence>
<dbReference type="PANTHER" id="PTHR43537:SF44">
    <property type="entry name" value="GNTR FAMILY REGULATORY PROTEIN"/>
    <property type="match status" value="1"/>
</dbReference>
<dbReference type="SMART" id="SM00895">
    <property type="entry name" value="FCD"/>
    <property type="match status" value="1"/>
</dbReference>
<dbReference type="PROSITE" id="PS50949">
    <property type="entry name" value="HTH_GNTR"/>
    <property type="match status" value="1"/>
</dbReference>
<comment type="caution">
    <text evidence="5">The sequence shown here is derived from an EMBL/GenBank/DDBJ whole genome shotgun (WGS) entry which is preliminary data.</text>
</comment>
<feature type="domain" description="HTH gntR-type" evidence="4">
    <location>
        <begin position="19"/>
        <end position="87"/>
    </location>
</feature>
<dbReference type="InterPro" id="IPR008920">
    <property type="entry name" value="TF_FadR/GntR_C"/>
</dbReference>
<gene>
    <name evidence="5" type="ORF">M1843_04490</name>
</gene>
<evidence type="ECO:0000313" key="6">
    <source>
        <dbReference type="Proteomes" id="UP001651050"/>
    </source>
</evidence>
<dbReference type="Gene3D" id="1.20.120.530">
    <property type="entry name" value="GntR ligand-binding domain-like"/>
    <property type="match status" value="1"/>
</dbReference>
<dbReference type="SUPFAM" id="SSF48008">
    <property type="entry name" value="GntR ligand-binding domain-like"/>
    <property type="match status" value="1"/>
</dbReference>
<dbReference type="PRINTS" id="PR00035">
    <property type="entry name" value="HTHGNTR"/>
</dbReference>
<name>A0ABT0J0H1_9MICO</name>
<dbReference type="Pfam" id="PF00392">
    <property type="entry name" value="GntR"/>
    <property type="match status" value="1"/>
</dbReference>